<dbReference type="EMBL" id="JANEYG010000072">
    <property type="protein sequence ID" value="KAJ8914433.1"/>
    <property type="molecule type" value="Genomic_DNA"/>
</dbReference>
<dbReference type="InterPro" id="IPR022092">
    <property type="entry name" value="TMF_DNA-bd"/>
</dbReference>
<dbReference type="PANTHER" id="PTHR46515">
    <property type="entry name" value="TATA ELEMENT MODULATORY FACTOR TMF1"/>
    <property type="match status" value="1"/>
</dbReference>
<dbReference type="Pfam" id="PF12329">
    <property type="entry name" value="TMF_DNA_bd"/>
    <property type="match status" value="1"/>
</dbReference>
<keyword evidence="4" id="KW-1185">Reference proteome</keyword>
<feature type="coiled-coil region" evidence="1">
    <location>
        <begin position="774"/>
        <end position="810"/>
    </location>
</feature>
<gene>
    <name evidence="3" type="ORF">NQ315_017529</name>
</gene>
<feature type="region of interest" description="Disordered" evidence="2">
    <location>
        <begin position="31"/>
        <end position="80"/>
    </location>
</feature>
<dbReference type="GO" id="GO:0005794">
    <property type="term" value="C:Golgi apparatus"/>
    <property type="evidence" value="ECO:0007669"/>
    <property type="project" value="TreeGrafter"/>
</dbReference>
<keyword evidence="1" id="KW-0175">Coiled coil</keyword>
<evidence type="ECO:0008006" key="5">
    <source>
        <dbReference type="Google" id="ProtNLM"/>
    </source>
</evidence>
<evidence type="ECO:0000256" key="2">
    <source>
        <dbReference type="SAM" id="MobiDB-lite"/>
    </source>
</evidence>
<dbReference type="PANTHER" id="PTHR46515:SF1">
    <property type="entry name" value="TATA ELEMENT MODULATORY FACTOR"/>
    <property type="match status" value="1"/>
</dbReference>
<evidence type="ECO:0000256" key="1">
    <source>
        <dbReference type="SAM" id="Coils"/>
    </source>
</evidence>
<feature type="compositionally biased region" description="Polar residues" evidence="2">
    <location>
        <begin position="338"/>
        <end position="352"/>
    </location>
</feature>
<feature type="compositionally biased region" description="Basic and acidic residues" evidence="2">
    <location>
        <begin position="37"/>
        <end position="48"/>
    </location>
</feature>
<feature type="compositionally biased region" description="Low complexity" evidence="2">
    <location>
        <begin position="326"/>
        <end position="337"/>
    </location>
</feature>
<reference evidence="3 4" key="1">
    <citation type="journal article" date="2023" name="Insect Mol. Biol.">
        <title>Genome sequencing provides insights into the evolution of gene families encoding plant cell wall-degrading enzymes in longhorned beetles.</title>
        <authorList>
            <person name="Shin N.R."/>
            <person name="Okamura Y."/>
            <person name="Kirsch R."/>
            <person name="Pauchet Y."/>
        </authorList>
    </citation>
    <scope>NUCLEOTIDE SEQUENCE [LARGE SCALE GENOMIC DNA]</scope>
    <source>
        <strain evidence="3">EAD_L_NR</strain>
    </source>
</reference>
<proteinExistence type="predicted"/>
<accession>A0AAV8VJN3</accession>
<dbReference type="AlphaFoldDB" id="A0AAV8VJN3"/>
<organism evidence="3 4">
    <name type="scientific">Exocentrus adspersus</name>
    <dbReference type="NCBI Taxonomy" id="1586481"/>
    <lineage>
        <taxon>Eukaryota</taxon>
        <taxon>Metazoa</taxon>
        <taxon>Ecdysozoa</taxon>
        <taxon>Arthropoda</taxon>
        <taxon>Hexapoda</taxon>
        <taxon>Insecta</taxon>
        <taxon>Pterygota</taxon>
        <taxon>Neoptera</taxon>
        <taxon>Endopterygota</taxon>
        <taxon>Coleoptera</taxon>
        <taxon>Polyphaga</taxon>
        <taxon>Cucujiformia</taxon>
        <taxon>Chrysomeloidea</taxon>
        <taxon>Cerambycidae</taxon>
        <taxon>Lamiinae</taxon>
        <taxon>Acanthocinini</taxon>
        <taxon>Exocentrus</taxon>
    </lineage>
</organism>
<evidence type="ECO:0000313" key="3">
    <source>
        <dbReference type="EMBL" id="KAJ8914433.1"/>
    </source>
</evidence>
<comment type="caution">
    <text evidence="3">The sequence shown here is derived from an EMBL/GenBank/DDBJ whole genome shotgun (WGS) entry which is preliminary data.</text>
</comment>
<name>A0AAV8VJN3_9CUCU</name>
<feature type="compositionally biased region" description="Low complexity" evidence="2">
    <location>
        <begin position="61"/>
        <end position="75"/>
    </location>
</feature>
<sequence length="820" mass="93103">MYIIYLIGTMKTSDSVEILGDSITSPSSVEVIATDSTESRRQSQHSDDVDSPFDSPWSDNKSSSIEKISPESVEVIPEDQDENSIAEDTMSYTSVSESTSATVLDSAFNLHMKPQKMLKDTFNRPDTMIENYIDLQGSSDKNYSFSDAITRAPSRSNMHLPLTQANPLLVDTQPTATNDNISNILQTTNIIDIPQDNNSACFDTETQLDISTDEGSQSDKTVILTGDNTMESSSDTSTTTETSSQSAYLQNMLADAMTEKKYESQNLKNSTDLFESVEEVPENITFSQVDMPIRENSPISSESRSDLVKIGSDYTSGHTSGDELETTTSSDIEIISSPNGDSSSTQSRQSPAKQICVKSRADESVIDTLLCKMTMKKVKGHTRELSEASSISDDSHSPEIDRLLKRISEMTDILESRESKLIDINRRNIELQELNNDLRTQLNSIITKQLESADLSQVTEEYTQRLSALEKKFQQAIREKDSLRKQLEQAKQEAATRISNGELETLLLEKDEVIKELREEGEKLSRQQLQYCNIIKKLRSKEKENENAIKRLKETIEGLSTESERLEKSLTAKEEVERSQIEAVHQLSNKNKKLESDVAKLKSQLEDLLQKYETAKNSLDAAKKELSEKMKASSELLAREQMLEVLENQKRMTESQNEEICNQLEDLRYKLQLSENEYIKKEQKLRSENNKLLSKLEEVEARNEELSQSILETSKPLIRQLESLQATHNMKVVAFEKMEEDLTLKIKELMMKLQTSNNAERLAKEEYMAVKVKLTEVEDKLSVTNQQLHLLQMQLEQQETERHLKDQELKGFVNTFLHFI</sequence>
<dbReference type="InterPro" id="IPR052602">
    <property type="entry name" value="Growth_transcription_reg"/>
</dbReference>
<feature type="coiled-coil region" evidence="1">
    <location>
        <begin position="421"/>
        <end position="709"/>
    </location>
</feature>
<protein>
    <recommendedName>
        <fullName evidence="5">TATA element modulatory factor 1 TATA binding domain-containing protein</fullName>
    </recommendedName>
</protein>
<feature type="region of interest" description="Disordered" evidence="2">
    <location>
        <begin position="288"/>
        <end position="357"/>
    </location>
</feature>
<dbReference type="Proteomes" id="UP001159042">
    <property type="component" value="Unassembled WGS sequence"/>
</dbReference>
<dbReference type="GO" id="GO:0005783">
    <property type="term" value="C:endoplasmic reticulum"/>
    <property type="evidence" value="ECO:0007669"/>
    <property type="project" value="TreeGrafter"/>
</dbReference>
<evidence type="ECO:0000313" key="4">
    <source>
        <dbReference type="Proteomes" id="UP001159042"/>
    </source>
</evidence>